<dbReference type="SUPFAM" id="SSF50249">
    <property type="entry name" value="Nucleic acid-binding proteins"/>
    <property type="match status" value="2"/>
</dbReference>
<evidence type="ECO:0000259" key="1">
    <source>
        <dbReference type="Pfam" id="PF08646"/>
    </source>
</evidence>
<dbReference type="InterPro" id="IPR012340">
    <property type="entry name" value="NA-bd_OB-fold"/>
</dbReference>
<comment type="caution">
    <text evidence="2">The sequence shown here is derived from an EMBL/GenBank/DDBJ whole genome shotgun (WGS) entry which is preliminary data.</text>
</comment>
<dbReference type="EMBL" id="JASCZI010272213">
    <property type="protein sequence ID" value="MED6221056.1"/>
    <property type="molecule type" value="Genomic_DNA"/>
</dbReference>
<name>A0ABU6ZGH7_9FABA</name>
<accession>A0ABU6ZGH7</accession>
<sequence>MCASYDLLSQLDETNDTQTYKIKVRVLKTWSITHGEHKYQKPMFEMVVMDKEKYKPTTHRCRIYFKRDTVMKLVDDRSFPENIFHFVPNEVILSHGNAQSHLIDVIGLLTGKGDTVEFTRNGKACIYIVLDLDDMKGNGKVRCTLWEEYATKLVKHIEEQPATDVMRSGIEYTNVLQIVADPPYSLEDDLLKNCAYKSISQLNNSLENGTFVTLGTVVGIDVRNGWWYKSCKQCFTSLKEEENSYHCFKCDSFPTTHVPRYSINLKVADDTETASFLLYDKEATKFICMFASDLRVAQLTRDSTTPSVNASTDVVDDASGSFCTPKRALFAPQFTKELVDEYPDSAENSSSKTRKVLLAPEDVSVVKVHTE</sequence>
<gene>
    <name evidence="2" type="ORF">PIB30_050789</name>
</gene>
<feature type="domain" description="Replication factor A C-terminal" evidence="1">
    <location>
        <begin position="215"/>
        <end position="300"/>
    </location>
</feature>
<dbReference type="Proteomes" id="UP001341840">
    <property type="component" value="Unassembled WGS sequence"/>
</dbReference>
<proteinExistence type="predicted"/>
<dbReference type="PANTHER" id="PTHR47165:SF4">
    <property type="entry name" value="OS03G0429900 PROTEIN"/>
    <property type="match status" value="1"/>
</dbReference>
<keyword evidence="3" id="KW-1185">Reference proteome</keyword>
<dbReference type="Pfam" id="PF08646">
    <property type="entry name" value="Rep_fac-A_C"/>
    <property type="match status" value="1"/>
</dbReference>
<organism evidence="2 3">
    <name type="scientific">Stylosanthes scabra</name>
    <dbReference type="NCBI Taxonomy" id="79078"/>
    <lineage>
        <taxon>Eukaryota</taxon>
        <taxon>Viridiplantae</taxon>
        <taxon>Streptophyta</taxon>
        <taxon>Embryophyta</taxon>
        <taxon>Tracheophyta</taxon>
        <taxon>Spermatophyta</taxon>
        <taxon>Magnoliopsida</taxon>
        <taxon>eudicotyledons</taxon>
        <taxon>Gunneridae</taxon>
        <taxon>Pentapetalae</taxon>
        <taxon>rosids</taxon>
        <taxon>fabids</taxon>
        <taxon>Fabales</taxon>
        <taxon>Fabaceae</taxon>
        <taxon>Papilionoideae</taxon>
        <taxon>50 kb inversion clade</taxon>
        <taxon>dalbergioids sensu lato</taxon>
        <taxon>Dalbergieae</taxon>
        <taxon>Pterocarpus clade</taxon>
        <taxon>Stylosanthes</taxon>
    </lineage>
</organism>
<reference evidence="2 3" key="1">
    <citation type="journal article" date="2023" name="Plants (Basel)">
        <title>Bridging the Gap: Combining Genomics and Transcriptomics Approaches to Understand Stylosanthes scabra, an Orphan Legume from the Brazilian Caatinga.</title>
        <authorList>
            <person name="Ferreira-Neto J.R.C."/>
            <person name="da Silva M.D."/>
            <person name="Binneck E."/>
            <person name="de Melo N.F."/>
            <person name="da Silva R.H."/>
            <person name="de Melo A.L.T.M."/>
            <person name="Pandolfi V."/>
            <person name="Bustamante F.O."/>
            <person name="Brasileiro-Vidal A.C."/>
            <person name="Benko-Iseppon A.M."/>
        </authorList>
    </citation>
    <scope>NUCLEOTIDE SEQUENCE [LARGE SCALE GENOMIC DNA]</scope>
    <source>
        <tissue evidence="2">Leaves</tissue>
    </source>
</reference>
<dbReference type="PANTHER" id="PTHR47165">
    <property type="entry name" value="OS03G0429900 PROTEIN"/>
    <property type="match status" value="1"/>
</dbReference>
<protein>
    <recommendedName>
        <fullName evidence="1">Replication factor A C-terminal domain-containing protein</fullName>
    </recommendedName>
</protein>
<dbReference type="InterPro" id="IPR013955">
    <property type="entry name" value="Rep_factor-A_C"/>
</dbReference>
<evidence type="ECO:0000313" key="3">
    <source>
        <dbReference type="Proteomes" id="UP001341840"/>
    </source>
</evidence>
<evidence type="ECO:0000313" key="2">
    <source>
        <dbReference type="EMBL" id="MED6221056.1"/>
    </source>
</evidence>
<dbReference type="Gene3D" id="2.40.50.140">
    <property type="entry name" value="Nucleic acid-binding proteins"/>
    <property type="match status" value="2"/>
</dbReference>